<keyword evidence="3 9" id="KW-0813">Transport</keyword>
<evidence type="ECO:0000256" key="10">
    <source>
        <dbReference type="SAM" id="Coils"/>
    </source>
</evidence>
<keyword evidence="4 9" id="KW-1003">Cell membrane</keyword>
<dbReference type="GO" id="GO:0005886">
    <property type="term" value="C:plasma membrane"/>
    <property type="evidence" value="ECO:0007669"/>
    <property type="project" value="UniProtKB-SubCell"/>
</dbReference>
<evidence type="ECO:0000256" key="7">
    <source>
        <dbReference type="ARBA" id="ARBA00022989"/>
    </source>
</evidence>
<dbReference type="PANTHER" id="PTHR30386:SF17">
    <property type="entry name" value="ALKALINE PROTEASE SECRETION PROTEIN APRE"/>
    <property type="match status" value="1"/>
</dbReference>
<evidence type="ECO:0000256" key="5">
    <source>
        <dbReference type="ARBA" id="ARBA00022519"/>
    </source>
</evidence>
<gene>
    <name evidence="14" type="ORF">L861_22590</name>
</gene>
<comment type="caution">
    <text evidence="14">The sequence shown here is derived from an EMBL/GenBank/DDBJ whole genome shotgun (WGS) entry which is preliminary data.</text>
</comment>
<dbReference type="RefSeq" id="WP_016416023.1">
    <property type="nucleotide sequence ID" value="NZ_KE332388.1"/>
</dbReference>
<dbReference type="PANTHER" id="PTHR30386">
    <property type="entry name" value="MEMBRANE FUSION SUBUNIT OF EMRAB-TOLC MULTIDRUG EFFLUX PUMP"/>
    <property type="match status" value="1"/>
</dbReference>
<keyword evidence="5 9" id="KW-0997">Cell inner membrane</keyword>
<evidence type="ECO:0000256" key="8">
    <source>
        <dbReference type="ARBA" id="ARBA00023136"/>
    </source>
</evidence>
<dbReference type="Gene3D" id="1.10.287.1490">
    <property type="match status" value="1"/>
</dbReference>
<dbReference type="STRING" id="1121939.L861_22590"/>
<dbReference type="EMBL" id="ASTJ01000022">
    <property type="protein sequence ID" value="EPC03101.1"/>
    <property type="molecule type" value="Genomic_DNA"/>
</dbReference>
<keyword evidence="15" id="KW-1185">Reference proteome</keyword>
<keyword evidence="8 9" id="KW-0472">Membrane</keyword>
<keyword evidence="7 9" id="KW-1133">Transmembrane helix</keyword>
<dbReference type="GO" id="GO:0015031">
    <property type="term" value="P:protein transport"/>
    <property type="evidence" value="ECO:0007669"/>
    <property type="project" value="InterPro"/>
</dbReference>
<dbReference type="Proteomes" id="UP000014463">
    <property type="component" value="Unassembled WGS sequence"/>
</dbReference>
<evidence type="ECO:0000256" key="11">
    <source>
        <dbReference type="SAM" id="MobiDB-lite"/>
    </source>
</evidence>
<dbReference type="InterPro" id="IPR058781">
    <property type="entry name" value="HH_AprE-like"/>
</dbReference>
<dbReference type="eggNOG" id="COG0845">
    <property type="taxonomic scope" value="Bacteria"/>
</dbReference>
<dbReference type="Pfam" id="PF25994">
    <property type="entry name" value="HH_AprE"/>
    <property type="match status" value="1"/>
</dbReference>
<dbReference type="AlphaFoldDB" id="S2LEB0"/>
<evidence type="ECO:0000313" key="14">
    <source>
        <dbReference type="EMBL" id="EPC03101.1"/>
    </source>
</evidence>
<evidence type="ECO:0000313" key="15">
    <source>
        <dbReference type="Proteomes" id="UP000014463"/>
    </source>
</evidence>
<comment type="similarity">
    <text evidence="2 9">Belongs to the membrane fusion protein (MFP) (TC 8.A.1) family.</text>
</comment>
<evidence type="ECO:0000256" key="6">
    <source>
        <dbReference type="ARBA" id="ARBA00022692"/>
    </source>
</evidence>
<keyword evidence="6 9" id="KW-0812">Transmembrane</keyword>
<sequence>MADNHHSSRLASAQPSRKSSDEKDVVQDAKVPVSDRGYQRLGLIILLIAFGGFGGWALLANLAVVVVAPGAVSVESFKKTIQHFEGGIVSDILVSDGDHVEAGAPLIVLDITQVLSQLEIARSQYAINRANEVRLMAEQSNAETLTFPSELLDSDSTRVNEVLAIQQSLFLSRRQALQGALEALDQQIVQMNEQINGLRTQIGVNQKLVASLSAESNDFRSLFAEGLSDNQHLRELDRRILQYEREIAQYESEIARLQSQISENEVQKQVRLQEFQKEIGEQLSQVQTRIAEAEERITALSDQLRRTTLTAPVSGTVVGLQVHTIGAVIHPGDPIMDIVPSGDGFVVEARIPDHDIDSIHSGQFAEIRFSAFNQRLSNVIEGEVIHVSADSFQDEATGARFYKARIKVTEEGKRQMTANMQLLAGMPAEVMIRTGERTFASYIIKPITDMLARAMREG</sequence>
<feature type="compositionally biased region" description="Basic and acidic residues" evidence="11">
    <location>
        <begin position="18"/>
        <end position="27"/>
    </location>
</feature>
<reference evidence="14 15" key="1">
    <citation type="journal article" date="2013" name="Genome Announc.">
        <title>Draft genome sequence of the moderately halophilic gammaproteobacterium Halomonas anticariensis FP35.</title>
        <authorList>
            <person name="Tahrioui A."/>
            <person name="Quesada E."/>
            <person name="Llamas I."/>
        </authorList>
    </citation>
    <scope>NUCLEOTIDE SEQUENCE [LARGE SCALE GENOMIC DNA]</scope>
    <source>
        <strain evidence="15">DSM 16096 / CECT 5854 / LMG 22089 / FP35</strain>
    </source>
</reference>
<dbReference type="InterPro" id="IPR058982">
    <property type="entry name" value="Beta-barrel_AprE"/>
</dbReference>
<dbReference type="Gene3D" id="2.40.30.170">
    <property type="match status" value="1"/>
</dbReference>
<feature type="transmembrane region" description="Helical" evidence="9">
    <location>
        <begin position="43"/>
        <end position="68"/>
    </location>
</feature>
<evidence type="ECO:0000256" key="4">
    <source>
        <dbReference type="ARBA" id="ARBA00022475"/>
    </source>
</evidence>
<dbReference type="InterPro" id="IPR010129">
    <property type="entry name" value="T1SS_HlyD"/>
</dbReference>
<evidence type="ECO:0000259" key="13">
    <source>
        <dbReference type="Pfam" id="PF26002"/>
    </source>
</evidence>
<feature type="coiled-coil region" evidence="10">
    <location>
        <begin position="233"/>
        <end position="310"/>
    </location>
</feature>
<accession>S2LEB0</accession>
<name>S2LEB0_LITA3</name>
<proteinExistence type="inferred from homology"/>
<evidence type="ECO:0000256" key="2">
    <source>
        <dbReference type="ARBA" id="ARBA00009477"/>
    </source>
</evidence>
<feature type="domain" description="AprE-like long alpha-helical hairpin" evidence="12">
    <location>
        <begin position="116"/>
        <end position="303"/>
    </location>
</feature>
<dbReference type="PATRIC" id="fig|1121939.11.peg.1524"/>
<organism evidence="14 15">
    <name type="scientific">Litchfieldella anticariensis (strain DSM 16096 / CECT 5854 / CIP 108499 / LMG 22089 / FP35)</name>
    <name type="common">Halomonas anticariensis</name>
    <dbReference type="NCBI Taxonomy" id="1121939"/>
    <lineage>
        <taxon>Bacteria</taxon>
        <taxon>Pseudomonadati</taxon>
        <taxon>Pseudomonadota</taxon>
        <taxon>Gammaproteobacteria</taxon>
        <taxon>Oceanospirillales</taxon>
        <taxon>Halomonadaceae</taxon>
        <taxon>Litchfieldella</taxon>
    </lineage>
</organism>
<comment type="subcellular location">
    <subcellularLocation>
        <location evidence="1 9">Cell inner membrane</location>
        <topology evidence="1 9">Single-pass membrane protein</topology>
    </subcellularLocation>
</comment>
<dbReference type="PRINTS" id="PR01490">
    <property type="entry name" value="RTXTOXIND"/>
</dbReference>
<evidence type="ECO:0000256" key="3">
    <source>
        <dbReference type="ARBA" id="ARBA00022448"/>
    </source>
</evidence>
<evidence type="ECO:0000256" key="9">
    <source>
        <dbReference type="RuleBase" id="RU365093"/>
    </source>
</evidence>
<keyword evidence="10" id="KW-0175">Coiled coil</keyword>
<dbReference type="Pfam" id="PF26002">
    <property type="entry name" value="Beta-barrel_AprE"/>
    <property type="match status" value="1"/>
</dbReference>
<dbReference type="OrthoDB" id="9775513at2"/>
<dbReference type="SUPFAM" id="SSF111369">
    <property type="entry name" value="HlyD-like secretion proteins"/>
    <property type="match status" value="1"/>
</dbReference>
<feature type="coiled-coil region" evidence="10">
    <location>
        <begin position="174"/>
        <end position="201"/>
    </location>
</feature>
<evidence type="ECO:0000259" key="12">
    <source>
        <dbReference type="Pfam" id="PF25994"/>
    </source>
</evidence>
<feature type="domain" description="AprE-like beta-barrel" evidence="13">
    <location>
        <begin position="346"/>
        <end position="435"/>
    </location>
</feature>
<dbReference type="NCBIfam" id="TIGR01843">
    <property type="entry name" value="type_I_hlyD"/>
    <property type="match status" value="1"/>
</dbReference>
<evidence type="ECO:0000256" key="1">
    <source>
        <dbReference type="ARBA" id="ARBA00004377"/>
    </source>
</evidence>
<protein>
    <recommendedName>
        <fullName evidence="9">Membrane fusion protein (MFP) family protein</fullName>
    </recommendedName>
</protein>
<dbReference type="InterPro" id="IPR050739">
    <property type="entry name" value="MFP"/>
</dbReference>
<feature type="region of interest" description="Disordered" evidence="11">
    <location>
        <begin position="1"/>
        <end position="28"/>
    </location>
</feature>